<dbReference type="GO" id="GO:0016853">
    <property type="term" value="F:isomerase activity"/>
    <property type="evidence" value="ECO:0007669"/>
    <property type="project" value="UniProtKB-KW"/>
</dbReference>
<evidence type="ECO:0000313" key="2">
    <source>
        <dbReference type="Proteomes" id="UP000325081"/>
    </source>
</evidence>
<keyword evidence="2" id="KW-1185">Reference proteome</keyword>
<organism evidence="1 2">
    <name type="scientific">Striga asiatica</name>
    <name type="common">Asiatic witchweed</name>
    <name type="synonym">Buchnera asiatica</name>
    <dbReference type="NCBI Taxonomy" id="4170"/>
    <lineage>
        <taxon>Eukaryota</taxon>
        <taxon>Viridiplantae</taxon>
        <taxon>Streptophyta</taxon>
        <taxon>Embryophyta</taxon>
        <taxon>Tracheophyta</taxon>
        <taxon>Spermatophyta</taxon>
        <taxon>Magnoliopsida</taxon>
        <taxon>eudicotyledons</taxon>
        <taxon>Gunneridae</taxon>
        <taxon>Pentapetalae</taxon>
        <taxon>asterids</taxon>
        <taxon>lamiids</taxon>
        <taxon>Lamiales</taxon>
        <taxon>Orobanchaceae</taxon>
        <taxon>Buchnereae</taxon>
        <taxon>Striga</taxon>
    </lineage>
</organism>
<dbReference type="Proteomes" id="UP000325081">
    <property type="component" value="Unassembled WGS sequence"/>
</dbReference>
<evidence type="ECO:0000313" key="1">
    <source>
        <dbReference type="EMBL" id="GER28489.1"/>
    </source>
</evidence>
<protein>
    <submittedName>
        <fullName evidence="1">1-(5-phosphoribosyl)-5-[(5-phosphoribosylamino) methylideneamino] imidazole-4-carboxamide isomerase</fullName>
    </submittedName>
</protein>
<proteinExistence type="predicted"/>
<dbReference type="EMBL" id="BKCP01002669">
    <property type="protein sequence ID" value="GER28489.1"/>
    <property type="molecule type" value="Genomic_DNA"/>
</dbReference>
<reference evidence="2" key="1">
    <citation type="journal article" date="2019" name="Curr. Biol.">
        <title>Genome Sequence of Striga asiatica Provides Insight into the Evolution of Plant Parasitism.</title>
        <authorList>
            <person name="Yoshida S."/>
            <person name="Kim S."/>
            <person name="Wafula E.K."/>
            <person name="Tanskanen J."/>
            <person name="Kim Y.M."/>
            <person name="Honaas L."/>
            <person name="Yang Z."/>
            <person name="Spallek T."/>
            <person name="Conn C.E."/>
            <person name="Ichihashi Y."/>
            <person name="Cheong K."/>
            <person name="Cui S."/>
            <person name="Der J.P."/>
            <person name="Gundlach H."/>
            <person name="Jiao Y."/>
            <person name="Hori C."/>
            <person name="Ishida J.K."/>
            <person name="Kasahara H."/>
            <person name="Kiba T."/>
            <person name="Kim M.S."/>
            <person name="Koo N."/>
            <person name="Laohavisit A."/>
            <person name="Lee Y.H."/>
            <person name="Lumba S."/>
            <person name="McCourt P."/>
            <person name="Mortimer J.C."/>
            <person name="Mutuku J.M."/>
            <person name="Nomura T."/>
            <person name="Sasaki-Sekimoto Y."/>
            <person name="Seto Y."/>
            <person name="Wang Y."/>
            <person name="Wakatake T."/>
            <person name="Sakakibara H."/>
            <person name="Demura T."/>
            <person name="Yamaguchi S."/>
            <person name="Yoneyama K."/>
            <person name="Manabe R.I."/>
            <person name="Nelson D.C."/>
            <person name="Schulman A.H."/>
            <person name="Timko M.P."/>
            <person name="dePamphilis C.W."/>
            <person name="Choi D."/>
            <person name="Shirasu K."/>
        </authorList>
    </citation>
    <scope>NUCLEOTIDE SEQUENCE [LARGE SCALE GENOMIC DNA]</scope>
    <source>
        <strain evidence="2">cv. UVA1</strain>
    </source>
</reference>
<gene>
    <name evidence="1" type="ORF">STAS_04288</name>
</gene>
<accession>A0A5A7P6T0</accession>
<dbReference type="AlphaFoldDB" id="A0A5A7P6T0"/>
<sequence>MPSTLLRDGGATKLDELFAFIIVTSPASYGPKTSYEKTTSPRFKKVRYGNLHCSKLGKRIKPPMIMLLSFNERKLEGSREWQGVHGLASTALAGSQGSGRVASVVLTRVITHTLAGTVSGRKYLVSRGLDLRTRGRCLGSRVLGLLSTALAQSRAGAGVASDWSRVAWTRALVDNKSGRKCSLIHWSLRSSLVHSQIGVGVATV</sequence>
<keyword evidence="1" id="KW-0413">Isomerase</keyword>
<comment type="caution">
    <text evidence="1">The sequence shown here is derived from an EMBL/GenBank/DDBJ whole genome shotgun (WGS) entry which is preliminary data.</text>
</comment>
<name>A0A5A7P6T0_STRAF</name>